<dbReference type="BioCyc" id="FPRA718252:G1375-1539-MONOMER"/>
<evidence type="ECO:0000313" key="3">
    <source>
        <dbReference type="Proteomes" id="UP000008804"/>
    </source>
</evidence>
<dbReference type="Gene3D" id="3.30.930.30">
    <property type="match status" value="1"/>
</dbReference>
<organism evidence="2 3">
    <name type="scientific">Faecalibacterium prausnitzii L2-6</name>
    <dbReference type="NCBI Taxonomy" id="718252"/>
    <lineage>
        <taxon>Bacteria</taxon>
        <taxon>Bacillati</taxon>
        <taxon>Bacillota</taxon>
        <taxon>Clostridia</taxon>
        <taxon>Eubacteriales</taxon>
        <taxon>Oscillospiraceae</taxon>
        <taxon>Faecalibacterium</taxon>
    </lineage>
</organism>
<dbReference type="GO" id="GO:0003677">
    <property type="term" value="F:DNA binding"/>
    <property type="evidence" value="ECO:0007669"/>
    <property type="project" value="InterPro"/>
</dbReference>
<sequence length="326" mass="37358">MSKPQFAILRFAKYKGPEISNIEAHNERTKEKYASNPDVDASRSHLNFHLVTPQRKYRAEAEKQIAEAGCRTRSDSVRLVEALVTATPEFFKGKKKAEIKAYFQEALDFIREHQDPKTIISAVVHMDEKTPHMHLCFIPLTEDGRLSAKEIVGNKKKLTQWQDRFWEHMVKKYPDLERGESASETGRDHIPPRVFKEMTRLTKQKAKLDELLSGVNAFNAKGKAAEIGAFLDKYIPAVEQMHTTLKKYNTAFTVTTAENKKLKKKTEQLEQSLDKATQGSTLKKLADAKLHRDYEDAVAVLDRIPKEVLAAYTHRTEKERETAYGR</sequence>
<evidence type="ECO:0000313" key="2">
    <source>
        <dbReference type="EMBL" id="CBK99248.1"/>
    </source>
</evidence>
<dbReference type="PATRIC" id="fig|718252.3.peg.3199"/>
<dbReference type="eggNOG" id="COG1196">
    <property type="taxonomic scope" value="Bacteria"/>
</dbReference>
<proteinExistence type="inferred from homology"/>
<comment type="similarity">
    <text evidence="1">Belongs to the plasmid mobilization pre family.</text>
</comment>
<dbReference type="HOGENOM" id="CLU_035698_0_1_9"/>
<dbReference type="EMBL" id="FP929045">
    <property type="protein sequence ID" value="CBK99248.1"/>
    <property type="molecule type" value="Genomic_DNA"/>
</dbReference>
<dbReference type="Pfam" id="PF01076">
    <property type="entry name" value="Mob_Pre"/>
    <property type="match status" value="1"/>
</dbReference>
<reference evidence="2 3" key="1">
    <citation type="submission" date="2010-03" db="EMBL/GenBank/DDBJ databases">
        <title>The genome sequence of Faecalibacterium prausnitzii L2/6.</title>
        <authorList>
            <consortium name="metaHIT consortium -- http://www.metahit.eu/"/>
            <person name="Pajon A."/>
            <person name="Turner K."/>
            <person name="Parkhill J."/>
            <person name="Duncan S."/>
            <person name="Flint H."/>
        </authorList>
    </citation>
    <scope>NUCLEOTIDE SEQUENCE [LARGE SCALE GENOMIC DNA]</scope>
    <source>
        <strain evidence="3">L2-6</strain>
    </source>
</reference>
<dbReference type="AlphaFoldDB" id="D4JYZ9"/>
<protein>
    <submittedName>
        <fullName evidence="2">Plasmid recombination enzyme</fullName>
    </submittedName>
</protein>
<dbReference type="NCBIfam" id="NF041497">
    <property type="entry name" value="MobV"/>
    <property type="match status" value="1"/>
</dbReference>
<dbReference type="RefSeq" id="WP_015564892.1">
    <property type="nucleotide sequence ID" value="NC_021042.1"/>
</dbReference>
<dbReference type="STRING" id="718252.FP2_18210"/>
<dbReference type="KEGG" id="fpr:FP2_18210"/>
<dbReference type="InterPro" id="IPR001668">
    <property type="entry name" value="Mob_Pre"/>
</dbReference>
<keyword evidence="3" id="KW-1185">Reference proteome</keyword>
<dbReference type="GO" id="GO:0006310">
    <property type="term" value="P:DNA recombination"/>
    <property type="evidence" value="ECO:0007669"/>
    <property type="project" value="InterPro"/>
</dbReference>
<name>D4JYZ9_9FIRM</name>
<dbReference type="CDD" id="cd17242">
    <property type="entry name" value="MobM_relaxase"/>
    <property type="match status" value="1"/>
</dbReference>
<reference evidence="2 3" key="2">
    <citation type="submission" date="2010-03" db="EMBL/GenBank/DDBJ databases">
        <authorList>
            <person name="Pajon A."/>
        </authorList>
    </citation>
    <scope>NUCLEOTIDE SEQUENCE [LARGE SCALE GENOMIC DNA]</scope>
    <source>
        <strain evidence="3">L2-6</strain>
    </source>
</reference>
<gene>
    <name evidence="2" type="ORF">FP2_18210</name>
</gene>
<evidence type="ECO:0000256" key="1">
    <source>
        <dbReference type="ARBA" id="ARBA00010657"/>
    </source>
</evidence>
<dbReference type="Proteomes" id="UP000008804">
    <property type="component" value="Chromosome"/>
</dbReference>
<accession>D4JYZ9</accession>